<gene>
    <name evidence="3" type="ORF">KXQ929_LOCUS27811</name>
</gene>
<organism evidence="3 4">
    <name type="scientific">Adineta steineri</name>
    <dbReference type="NCBI Taxonomy" id="433720"/>
    <lineage>
        <taxon>Eukaryota</taxon>
        <taxon>Metazoa</taxon>
        <taxon>Spiralia</taxon>
        <taxon>Gnathifera</taxon>
        <taxon>Rotifera</taxon>
        <taxon>Eurotatoria</taxon>
        <taxon>Bdelloidea</taxon>
        <taxon>Adinetida</taxon>
        <taxon>Adinetidae</taxon>
        <taxon>Adineta</taxon>
    </lineage>
</organism>
<feature type="transmembrane region" description="Helical" evidence="1">
    <location>
        <begin position="60"/>
        <end position="79"/>
    </location>
</feature>
<proteinExistence type="predicted"/>
<dbReference type="Proteomes" id="UP000663868">
    <property type="component" value="Unassembled WGS sequence"/>
</dbReference>
<keyword evidence="1" id="KW-0812">Transmembrane</keyword>
<dbReference type="InterPro" id="IPR005804">
    <property type="entry name" value="FA_desaturase_dom"/>
</dbReference>
<evidence type="ECO:0000259" key="2">
    <source>
        <dbReference type="Pfam" id="PF00487"/>
    </source>
</evidence>
<dbReference type="InterPro" id="IPR012171">
    <property type="entry name" value="Fatty_acid_desaturase"/>
</dbReference>
<name>A0A819N0X5_9BILA</name>
<dbReference type="AlphaFoldDB" id="A0A819N0X5"/>
<dbReference type="GO" id="GO:0006629">
    <property type="term" value="P:lipid metabolic process"/>
    <property type="evidence" value="ECO:0007669"/>
    <property type="project" value="InterPro"/>
</dbReference>
<evidence type="ECO:0000313" key="4">
    <source>
        <dbReference type="Proteomes" id="UP000663868"/>
    </source>
</evidence>
<keyword evidence="1" id="KW-0472">Membrane</keyword>
<accession>A0A819N0X5</accession>
<evidence type="ECO:0000256" key="1">
    <source>
        <dbReference type="SAM" id="Phobius"/>
    </source>
</evidence>
<feature type="domain" description="Fatty acid desaturase" evidence="2">
    <location>
        <begin position="2"/>
        <end position="178"/>
    </location>
</feature>
<reference evidence="3" key="1">
    <citation type="submission" date="2021-02" db="EMBL/GenBank/DDBJ databases">
        <authorList>
            <person name="Nowell W R."/>
        </authorList>
    </citation>
    <scope>NUCLEOTIDE SEQUENCE</scope>
</reference>
<dbReference type="GO" id="GO:0016491">
    <property type="term" value="F:oxidoreductase activity"/>
    <property type="evidence" value="ECO:0007669"/>
    <property type="project" value="InterPro"/>
</dbReference>
<feature type="transmembrane region" description="Helical" evidence="1">
    <location>
        <begin position="20"/>
        <end position="40"/>
    </location>
</feature>
<protein>
    <recommendedName>
        <fullName evidence="2">Fatty acid desaturase domain-containing protein</fullName>
    </recommendedName>
</protein>
<feature type="transmembrane region" description="Helical" evidence="1">
    <location>
        <begin position="85"/>
        <end position="109"/>
    </location>
</feature>
<dbReference type="EMBL" id="CAJOBB010002672">
    <property type="protein sequence ID" value="CAF3989382.1"/>
    <property type="molecule type" value="Genomic_DNA"/>
</dbReference>
<keyword evidence="1" id="KW-1133">Transmembrane helix</keyword>
<evidence type="ECO:0000313" key="3">
    <source>
        <dbReference type="EMBL" id="CAF3989382.1"/>
    </source>
</evidence>
<dbReference type="PANTHER" id="PTHR32100">
    <property type="entry name" value="OMEGA-6 FATTY ACID DESATURASE, CHLOROPLASTIC"/>
    <property type="match status" value="1"/>
</dbReference>
<dbReference type="Pfam" id="PF00487">
    <property type="entry name" value="FA_desaturase"/>
    <property type="match status" value="1"/>
</dbReference>
<comment type="caution">
    <text evidence="3">The sequence shown here is derived from an EMBL/GenBank/DDBJ whole genome shotgun (WGS) entry which is preliminary data.</text>
</comment>
<sequence length="220" mass="26015">MDKDEAFYPLRGETYKESRMTNIILWVPGLVWFYYLICGYSPRFVSHFNPFELIFDKQKIKISISLCIYAAMLYLMFIYTTHMGIISLMVYHLIPVLVFATYLVIVTLLHHTEMDVPWFDNSEWNHVKGQLSTVDRHYGHVHSIIHSIGTHQIHHLFPKIPHYHLEEATTHFRKAFPNLVRVNHDRILPSFVRMSKTFVLQRCIGNDVSVFTYSKDQHDS</sequence>